<dbReference type="AlphaFoldDB" id="A0A0L9T6V8"/>
<organism evidence="1 2">
    <name type="scientific">Phaseolus angularis</name>
    <name type="common">Azuki bean</name>
    <name type="synonym">Vigna angularis</name>
    <dbReference type="NCBI Taxonomy" id="3914"/>
    <lineage>
        <taxon>Eukaryota</taxon>
        <taxon>Viridiplantae</taxon>
        <taxon>Streptophyta</taxon>
        <taxon>Embryophyta</taxon>
        <taxon>Tracheophyta</taxon>
        <taxon>Spermatophyta</taxon>
        <taxon>Magnoliopsida</taxon>
        <taxon>eudicotyledons</taxon>
        <taxon>Gunneridae</taxon>
        <taxon>Pentapetalae</taxon>
        <taxon>rosids</taxon>
        <taxon>fabids</taxon>
        <taxon>Fabales</taxon>
        <taxon>Fabaceae</taxon>
        <taxon>Papilionoideae</taxon>
        <taxon>50 kb inversion clade</taxon>
        <taxon>NPAAA clade</taxon>
        <taxon>indigoferoid/millettioid clade</taxon>
        <taxon>Phaseoleae</taxon>
        <taxon>Vigna</taxon>
    </lineage>
</organism>
<name>A0A0L9T6V8_PHAAN</name>
<reference evidence="2" key="1">
    <citation type="journal article" date="2015" name="Proc. Natl. Acad. Sci. U.S.A.">
        <title>Genome sequencing of adzuki bean (Vigna angularis) provides insight into high starch and low fat accumulation and domestication.</title>
        <authorList>
            <person name="Yang K."/>
            <person name="Tian Z."/>
            <person name="Chen C."/>
            <person name="Luo L."/>
            <person name="Zhao B."/>
            <person name="Wang Z."/>
            <person name="Yu L."/>
            <person name="Li Y."/>
            <person name="Sun Y."/>
            <person name="Li W."/>
            <person name="Chen Y."/>
            <person name="Li Y."/>
            <person name="Zhang Y."/>
            <person name="Ai D."/>
            <person name="Zhao J."/>
            <person name="Shang C."/>
            <person name="Ma Y."/>
            <person name="Wu B."/>
            <person name="Wang M."/>
            <person name="Gao L."/>
            <person name="Sun D."/>
            <person name="Zhang P."/>
            <person name="Guo F."/>
            <person name="Wang W."/>
            <person name="Li Y."/>
            <person name="Wang J."/>
            <person name="Varshney R.K."/>
            <person name="Wang J."/>
            <person name="Ling H.Q."/>
            <person name="Wan P."/>
        </authorList>
    </citation>
    <scope>NUCLEOTIDE SEQUENCE</scope>
    <source>
        <strain evidence="2">cv. Jingnong 6</strain>
    </source>
</reference>
<dbReference type="Proteomes" id="UP000053144">
    <property type="component" value="Unassembled WGS sequence"/>
</dbReference>
<evidence type="ECO:0000313" key="2">
    <source>
        <dbReference type="Proteomes" id="UP000053144"/>
    </source>
</evidence>
<gene>
    <name evidence="1" type="ORF">LR48_Vigan252s002500</name>
</gene>
<proteinExistence type="predicted"/>
<accession>A0A0L9T6V8</accession>
<protein>
    <submittedName>
        <fullName evidence="1">Uncharacterized protein</fullName>
    </submittedName>
</protein>
<dbReference type="EMBL" id="KQ258313">
    <property type="protein sequence ID" value="KOM26313.1"/>
    <property type="molecule type" value="Genomic_DNA"/>
</dbReference>
<evidence type="ECO:0000313" key="1">
    <source>
        <dbReference type="EMBL" id="KOM26313.1"/>
    </source>
</evidence>
<sequence length="105" mass="11339">MMVENEGNHALEFHHLSLDRCEDSGDRITIGGGLASSSQRGAGVFACGENVGRTRDWVPTICSSVYSGCHGSVIWLPKKMKDDIRGAMFGAGSAFGPFHVFYETI</sequence>
<dbReference type="Gramene" id="KOM26313">
    <property type="protein sequence ID" value="KOM26313"/>
    <property type="gene ID" value="LR48_Vigan252s002500"/>
</dbReference>